<dbReference type="PROSITE" id="PS50937">
    <property type="entry name" value="HTH_MERR_2"/>
    <property type="match status" value="1"/>
</dbReference>
<dbReference type="SUPFAM" id="SSF46955">
    <property type="entry name" value="Putative DNA-binding domain"/>
    <property type="match status" value="1"/>
</dbReference>
<evidence type="ECO:0000313" key="7">
    <source>
        <dbReference type="Proteomes" id="UP000027219"/>
    </source>
</evidence>
<dbReference type="InterPro" id="IPR015358">
    <property type="entry name" value="Tscrpt_reg_MerR_DNA-bd"/>
</dbReference>
<dbReference type="PANTHER" id="PTHR30204:SF98">
    <property type="entry name" value="HTH-TYPE TRANSCRIPTIONAL REGULATOR ADHR"/>
    <property type="match status" value="1"/>
</dbReference>
<evidence type="ECO:0000256" key="3">
    <source>
        <dbReference type="ARBA" id="ARBA00023163"/>
    </source>
</evidence>
<dbReference type="Gene3D" id="1.10.1660.10">
    <property type="match status" value="1"/>
</dbReference>
<dbReference type="InterPro" id="IPR009061">
    <property type="entry name" value="DNA-bd_dom_put_sf"/>
</dbReference>
<gene>
    <name evidence="6" type="ORF">VFDL14_18835</name>
</gene>
<evidence type="ECO:0000256" key="2">
    <source>
        <dbReference type="ARBA" id="ARBA00023125"/>
    </source>
</evidence>
<organism evidence="6 7">
    <name type="scientific">Vibrio fortis</name>
    <dbReference type="NCBI Taxonomy" id="212667"/>
    <lineage>
        <taxon>Bacteria</taxon>
        <taxon>Pseudomonadati</taxon>
        <taxon>Pseudomonadota</taxon>
        <taxon>Gammaproteobacteria</taxon>
        <taxon>Vibrionales</taxon>
        <taxon>Vibrionaceae</taxon>
        <taxon>Vibrio</taxon>
    </lineage>
</organism>
<dbReference type="Pfam" id="PF00376">
    <property type="entry name" value="MerR"/>
    <property type="match status" value="1"/>
</dbReference>
<dbReference type="EMBL" id="JFFR01000027">
    <property type="protein sequence ID" value="KDN26983.1"/>
    <property type="molecule type" value="Genomic_DNA"/>
</dbReference>
<keyword evidence="1" id="KW-0805">Transcription regulation</keyword>
<protein>
    <submittedName>
        <fullName evidence="6">MerR family transcriptional regulator</fullName>
    </submittedName>
</protein>
<dbReference type="AlphaFoldDB" id="A0A066URZ9"/>
<dbReference type="STRING" id="212667.VFDL14_18835"/>
<dbReference type="InterPro" id="IPR000551">
    <property type="entry name" value="MerR-type_HTH_dom"/>
</dbReference>
<dbReference type="GO" id="GO:0003700">
    <property type="term" value="F:DNA-binding transcription factor activity"/>
    <property type="evidence" value="ECO:0007669"/>
    <property type="project" value="InterPro"/>
</dbReference>
<dbReference type="Proteomes" id="UP000027219">
    <property type="component" value="Unassembled WGS sequence"/>
</dbReference>
<reference evidence="6 7" key="1">
    <citation type="submission" date="2014-02" db="EMBL/GenBank/DDBJ databases">
        <title>Vibrio fortis Dalian14 Genome Sequencing.</title>
        <authorList>
            <person name="Wang Y."/>
            <person name="Song L."/>
            <person name="Liu G."/>
            <person name="Ding J."/>
        </authorList>
    </citation>
    <scope>NUCLEOTIDE SEQUENCE [LARGE SCALE GENOMIC DNA]</scope>
    <source>
        <strain evidence="6 7">Dalian14</strain>
    </source>
</reference>
<dbReference type="Pfam" id="PF09278">
    <property type="entry name" value="MerR-DNA-bind"/>
    <property type="match status" value="1"/>
</dbReference>
<dbReference type="RefSeq" id="WP_032552341.1">
    <property type="nucleotide sequence ID" value="NZ_BTGL01000005.1"/>
</dbReference>
<feature type="domain" description="HTH merR-type" evidence="5">
    <location>
        <begin position="1"/>
        <end position="69"/>
    </location>
</feature>
<dbReference type="CDD" id="cd01109">
    <property type="entry name" value="HTH_YyaN"/>
    <property type="match status" value="1"/>
</dbReference>
<feature type="coiled-coil region" evidence="4">
    <location>
        <begin position="88"/>
        <end position="115"/>
    </location>
</feature>
<proteinExistence type="predicted"/>
<dbReference type="PANTHER" id="PTHR30204">
    <property type="entry name" value="REDOX-CYCLING DRUG-SENSING TRANSCRIPTIONAL ACTIVATOR SOXR"/>
    <property type="match status" value="1"/>
</dbReference>
<dbReference type="OrthoDB" id="9808480at2"/>
<evidence type="ECO:0000256" key="4">
    <source>
        <dbReference type="SAM" id="Coils"/>
    </source>
</evidence>
<name>A0A066URZ9_9VIBR</name>
<dbReference type="GO" id="GO:0003677">
    <property type="term" value="F:DNA binding"/>
    <property type="evidence" value="ECO:0007669"/>
    <property type="project" value="UniProtKB-KW"/>
</dbReference>
<sequence>MNIKEFSNLVGLSAHTLRYYEKIGLLKNVQRTSSGHRAYTSKDQKWIEFVVRLKETAMPLEEILEYASLREQGTSTLLQRQALLEKHQQNLKAHIEQQQSHLTALENKIDLYKNNKVG</sequence>
<dbReference type="SMART" id="SM00422">
    <property type="entry name" value="HTH_MERR"/>
    <property type="match status" value="1"/>
</dbReference>
<evidence type="ECO:0000259" key="5">
    <source>
        <dbReference type="PROSITE" id="PS50937"/>
    </source>
</evidence>
<evidence type="ECO:0000256" key="1">
    <source>
        <dbReference type="ARBA" id="ARBA00023015"/>
    </source>
</evidence>
<keyword evidence="7" id="KW-1185">Reference proteome</keyword>
<keyword evidence="4" id="KW-0175">Coiled coil</keyword>
<accession>A0A066URZ9</accession>
<keyword evidence="2" id="KW-0238">DNA-binding</keyword>
<evidence type="ECO:0000313" key="6">
    <source>
        <dbReference type="EMBL" id="KDN26983.1"/>
    </source>
</evidence>
<keyword evidence="3" id="KW-0804">Transcription</keyword>
<dbReference type="InterPro" id="IPR047057">
    <property type="entry name" value="MerR_fam"/>
</dbReference>
<comment type="caution">
    <text evidence="6">The sequence shown here is derived from an EMBL/GenBank/DDBJ whole genome shotgun (WGS) entry which is preliminary data.</text>
</comment>